<dbReference type="Pfam" id="PF20415">
    <property type="entry name" value="DUF6699"/>
    <property type="match status" value="1"/>
</dbReference>
<dbReference type="STRING" id="1353952.A0A165E8Q6"/>
<evidence type="ECO:0000313" key="3">
    <source>
        <dbReference type="Proteomes" id="UP000076842"/>
    </source>
</evidence>
<keyword evidence="3" id="KW-1185">Reference proteome</keyword>
<accession>A0A165E8Q6</accession>
<name>A0A165E8Q6_9BASI</name>
<dbReference type="EMBL" id="KV424016">
    <property type="protein sequence ID" value="KZT54336.1"/>
    <property type="molecule type" value="Genomic_DNA"/>
</dbReference>
<dbReference type="InterPro" id="IPR046522">
    <property type="entry name" value="DUF6699"/>
</dbReference>
<sequence>MADERVYIDPWSPGTDHGPILEPVELYALGENVKVRINPCLTGEDKKKHDFVYDVADGRAMSHEESAAVQKYYDEPASLPRLTQLVIYTKLAPWVTVVRASVHDRGVTVGDCCESLKSCYAKPITQEEWEALPPRVVASIQRSLSGSMQYGGYGVTHSPNGAVNIKRFNWLMQRTVCSFLTVDDKYAEKRFGYRAPNLFLMDFTE</sequence>
<feature type="domain" description="DUF6699" evidence="1">
    <location>
        <begin position="64"/>
        <end position="180"/>
    </location>
</feature>
<evidence type="ECO:0000313" key="2">
    <source>
        <dbReference type="EMBL" id="KZT54336.1"/>
    </source>
</evidence>
<proteinExistence type="predicted"/>
<dbReference type="OrthoDB" id="3333333at2759"/>
<organism evidence="2 3">
    <name type="scientific">Calocera cornea HHB12733</name>
    <dbReference type="NCBI Taxonomy" id="1353952"/>
    <lineage>
        <taxon>Eukaryota</taxon>
        <taxon>Fungi</taxon>
        <taxon>Dikarya</taxon>
        <taxon>Basidiomycota</taxon>
        <taxon>Agaricomycotina</taxon>
        <taxon>Dacrymycetes</taxon>
        <taxon>Dacrymycetales</taxon>
        <taxon>Dacrymycetaceae</taxon>
        <taxon>Calocera</taxon>
    </lineage>
</organism>
<evidence type="ECO:0000259" key="1">
    <source>
        <dbReference type="Pfam" id="PF20415"/>
    </source>
</evidence>
<dbReference type="Proteomes" id="UP000076842">
    <property type="component" value="Unassembled WGS sequence"/>
</dbReference>
<protein>
    <recommendedName>
        <fullName evidence="1">DUF6699 domain-containing protein</fullName>
    </recommendedName>
</protein>
<gene>
    <name evidence="2" type="ORF">CALCODRAFT_499964</name>
</gene>
<dbReference type="InParanoid" id="A0A165E8Q6"/>
<dbReference type="AlphaFoldDB" id="A0A165E8Q6"/>
<reference evidence="2 3" key="1">
    <citation type="journal article" date="2016" name="Mol. Biol. Evol.">
        <title>Comparative Genomics of Early-Diverging Mushroom-Forming Fungi Provides Insights into the Origins of Lignocellulose Decay Capabilities.</title>
        <authorList>
            <person name="Nagy L.G."/>
            <person name="Riley R."/>
            <person name="Tritt A."/>
            <person name="Adam C."/>
            <person name="Daum C."/>
            <person name="Floudas D."/>
            <person name="Sun H."/>
            <person name="Yadav J.S."/>
            <person name="Pangilinan J."/>
            <person name="Larsson K.H."/>
            <person name="Matsuura K."/>
            <person name="Barry K."/>
            <person name="Labutti K."/>
            <person name="Kuo R."/>
            <person name="Ohm R.A."/>
            <person name="Bhattacharya S.S."/>
            <person name="Shirouzu T."/>
            <person name="Yoshinaga Y."/>
            <person name="Martin F.M."/>
            <person name="Grigoriev I.V."/>
            <person name="Hibbett D.S."/>
        </authorList>
    </citation>
    <scope>NUCLEOTIDE SEQUENCE [LARGE SCALE GENOMIC DNA]</scope>
    <source>
        <strain evidence="2 3">HHB12733</strain>
    </source>
</reference>